<dbReference type="InterPro" id="IPR036291">
    <property type="entry name" value="NAD(P)-bd_dom_sf"/>
</dbReference>
<feature type="active site" description="Proton donor/acceptor" evidence="5">
    <location>
        <position position="142"/>
    </location>
</feature>
<keyword evidence="3 5" id="KW-0560">Oxidoreductase</keyword>
<dbReference type="AlphaFoldDB" id="A0A2W5Q287"/>
<dbReference type="EMBL" id="QFQB01000049">
    <property type="protein sequence ID" value="PZQ45430.1"/>
    <property type="molecule type" value="Genomic_DNA"/>
</dbReference>
<evidence type="ECO:0000256" key="1">
    <source>
        <dbReference type="ARBA" id="ARBA00005959"/>
    </source>
</evidence>
<evidence type="ECO:0000256" key="5">
    <source>
        <dbReference type="HAMAP-Rule" id="MF_00956"/>
    </source>
</evidence>
<evidence type="ECO:0000313" key="8">
    <source>
        <dbReference type="Proteomes" id="UP000249417"/>
    </source>
</evidence>
<dbReference type="Gene3D" id="3.90.25.10">
    <property type="entry name" value="UDP-galactose 4-epimerase, domain 1"/>
    <property type="match status" value="1"/>
</dbReference>
<feature type="binding site" evidence="5">
    <location>
        <position position="185"/>
    </location>
    <ligand>
        <name>NADP(+)</name>
        <dbReference type="ChEBI" id="CHEBI:58349"/>
    </ligand>
</feature>
<evidence type="ECO:0000259" key="6">
    <source>
        <dbReference type="Pfam" id="PF01370"/>
    </source>
</evidence>
<dbReference type="Proteomes" id="UP000249417">
    <property type="component" value="Unassembled WGS sequence"/>
</dbReference>
<dbReference type="Pfam" id="PF01370">
    <property type="entry name" value="Epimerase"/>
    <property type="match status" value="1"/>
</dbReference>
<proteinExistence type="inferred from homology"/>
<dbReference type="PANTHER" id="PTHR43238">
    <property type="entry name" value="GDP-L-FUCOSE SYNTHASE"/>
    <property type="match status" value="1"/>
</dbReference>
<evidence type="ECO:0000256" key="2">
    <source>
        <dbReference type="ARBA" id="ARBA00022857"/>
    </source>
</evidence>
<comment type="pathway">
    <text evidence="5">Nucleotide-sugar biosynthesis; GDP-L-fucose biosynthesis via de novo pathway; GDP-L-fucose from GDP-alpha-D-mannose: step 2/2.</text>
</comment>
<dbReference type="EC" id="1.1.1.271" evidence="5"/>
<evidence type="ECO:0000313" key="7">
    <source>
        <dbReference type="EMBL" id="PZQ45430.1"/>
    </source>
</evidence>
<feature type="site" description="Important for catalytic activity" evidence="5">
    <location>
        <position position="113"/>
    </location>
</feature>
<dbReference type="Gene3D" id="3.40.50.720">
    <property type="entry name" value="NAD(P)-binding Rossmann-like Domain"/>
    <property type="match status" value="1"/>
</dbReference>
<evidence type="ECO:0000256" key="3">
    <source>
        <dbReference type="ARBA" id="ARBA00023002"/>
    </source>
</evidence>
<comment type="caution">
    <text evidence="7">The sequence shown here is derived from an EMBL/GenBank/DDBJ whole genome shotgun (WGS) entry which is preliminary data.</text>
</comment>
<feature type="binding site" evidence="5">
    <location>
        <position position="193"/>
    </location>
    <ligand>
        <name>substrate</name>
    </ligand>
</feature>
<comment type="similarity">
    <text evidence="1 5">Belongs to the NAD(P)-dependent epimerase/dehydratase family. Fucose synthase subfamily.</text>
</comment>
<reference evidence="7 8" key="1">
    <citation type="submission" date="2017-08" db="EMBL/GenBank/DDBJ databases">
        <title>Infants hospitalized years apart are colonized by the same room-sourced microbial strains.</title>
        <authorList>
            <person name="Brooks B."/>
            <person name="Olm M.R."/>
            <person name="Firek B.A."/>
            <person name="Baker R."/>
            <person name="Thomas B.C."/>
            <person name="Morowitz M.J."/>
            <person name="Banfield J.F."/>
        </authorList>
    </citation>
    <scope>NUCLEOTIDE SEQUENCE [LARGE SCALE GENOMIC DNA]</scope>
    <source>
        <strain evidence="7">S2_005_002_R2_29</strain>
    </source>
</reference>
<accession>A0A2W5Q287</accession>
<dbReference type="SUPFAM" id="SSF51735">
    <property type="entry name" value="NAD(P)-binding Rossmann-fold domains"/>
    <property type="match status" value="1"/>
</dbReference>
<comment type="function">
    <text evidence="5">Catalyzes the two-step NADP-dependent conversion of GDP-4-dehydro-6-deoxy-D-mannose to GDP-fucose, involving an epimerase and a reductase reaction.</text>
</comment>
<protein>
    <recommendedName>
        <fullName evidence="5">GDP-L-fucose synthase</fullName>
        <ecNumber evidence="5">1.1.1.271</ecNumber>
    </recommendedName>
    <alternativeName>
        <fullName evidence="5">GDP-4-keto-6-deoxy-D-mannose-3,5-epimerase-4-reductase</fullName>
    </alternativeName>
</protein>
<dbReference type="GO" id="GO:0050577">
    <property type="term" value="F:GDP-L-fucose synthase activity"/>
    <property type="evidence" value="ECO:0007669"/>
    <property type="project" value="UniProtKB-UniRule"/>
</dbReference>
<feature type="binding site" evidence="5">
    <location>
        <position position="208"/>
    </location>
    <ligand>
        <name>substrate</name>
    </ligand>
</feature>
<dbReference type="PANTHER" id="PTHR43238:SF1">
    <property type="entry name" value="GDP-L-FUCOSE SYNTHASE"/>
    <property type="match status" value="1"/>
</dbReference>
<keyword evidence="4 5" id="KW-0413">Isomerase</keyword>
<dbReference type="HAMAP" id="MF_00956">
    <property type="entry name" value="GDP_fucose_synth"/>
    <property type="match status" value="1"/>
</dbReference>
<organism evidence="7 8">
    <name type="scientific">Micavibrio aeruginosavorus</name>
    <dbReference type="NCBI Taxonomy" id="349221"/>
    <lineage>
        <taxon>Bacteria</taxon>
        <taxon>Pseudomonadati</taxon>
        <taxon>Bdellovibrionota</taxon>
        <taxon>Bdellovibrionia</taxon>
        <taxon>Bdellovibrionales</taxon>
        <taxon>Pseudobdellovibrionaceae</taxon>
        <taxon>Micavibrio</taxon>
    </lineage>
</organism>
<dbReference type="GO" id="GO:0042351">
    <property type="term" value="P:'de novo' GDP-L-fucose biosynthetic process"/>
    <property type="evidence" value="ECO:0007669"/>
    <property type="project" value="UniProtKB-UniRule"/>
</dbReference>
<evidence type="ECO:0000256" key="4">
    <source>
        <dbReference type="ARBA" id="ARBA00023235"/>
    </source>
</evidence>
<feature type="site" description="Important for catalytic activity" evidence="5">
    <location>
        <position position="115"/>
    </location>
</feature>
<keyword evidence="2 5" id="KW-0521">NADP</keyword>
<keyword evidence="5" id="KW-0511">Multifunctional enzyme</keyword>
<dbReference type="GO" id="GO:0070401">
    <property type="term" value="F:NADP+ binding"/>
    <property type="evidence" value="ECO:0007669"/>
    <property type="project" value="UniProtKB-UniRule"/>
</dbReference>
<feature type="binding site" evidence="5">
    <location>
        <position position="275"/>
    </location>
    <ligand>
        <name>substrate</name>
    </ligand>
</feature>
<sequence>MAEIIFPLGGRKVWVAGETGLVGRALMRALSHYDVQILSAPHAQLDLTDQRATFDWISANKPDVIFLAAAKVGGIGANATYPADFIRDNLAIAQNVIEGAHRAGAARLVFLGSSCIYPKHAPQPITEDALLTGPLEPTNEAYAIAKIAGLKLCEFYARQYGRAYISAMPTNLYGPHDRFDAQNAHVIPAMMLKFIEARDTHAPQVALWGTGTPLREFLHVDDLAQALLALAQCYDGSGTVNIGSGEEVSISTLARMVAKVAGYKGEIVFDAAMPDGTPRKFLDSSKIRSLGWKPAIALEQGLAEVYRWYETQSALKKSA</sequence>
<feature type="binding site" evidence="5">
    <location>
        <position position="215"/>
    </location>
    <ligand>
        <name>substrate</name>
    </ligand>
</feature>
<name>A0A2W5Q287_9BACT</name>
<dbReference type="UniPathway" id="UPA00128">
    <property type="reaction ID" value="UER00191"/>
</dbReference>
<feature type="domain" description="NAD-dependent epimerase/dehydratase" evidence="6">
    <location>
        <begin position="14"/>
        <end position="243"/>
    </location>
</feature>
<feature type="binding site" evidence="5">
    <location>
        <position position="146"/>
    </location>
    <ligand>
        <name>NADP(+)</name>
        <dbReference type="ChEBI" id="CHEBI:58349"/>
    </ligand>
</feature>
<gene>
    <name evidence="5" type="primary">fcl</name>
    <name evidence="7" type="ORF">DI551_07340</name>
</gene>
<dbReference type="CDD" id="cd05239">
    <property type="entry name" value="GDP_FS_SDR_e"/>
    <property type="match status" value="1"/>
</dbReference>
<dbReference type="GO" id="GO:0016853">
    <property type="term" value="F:isomerase activity"/>
    <property type="evidence" value="ECO:0007669"/>
    <property type="project" value="UniProtKB-KW"/>
</dbReference>
<feature type="binding site" evidence="5">
    <location>
        <begin position="169"/>
        <end position="172"/>
    </location>
    <ligand>
        <name>NADP(+)</name>
        <dbReference type="ChEBI" id="CHEBI:58349"/>
    </ligand>
</feature>
<dbReference type="InterPro" id="IPR028614">
    <property type="entry name" value="GDP_fucose/colitose_synth"/>
</dbReference>
<feature type="binding site" evidence="5">
    <location>
        <begin position="17"/>
        <end position="23"/>
    </location>
    <ligand>
        <name>NADP(+)</name>
        <dbReference type="ChEBI" id="CHEBI:58349"/>
    </ligand>
</feature>
<comment type="catalytic activity">
    <reaction evidence="5">
        <text>GDP-beta-L-fucose + NADP(+) = GDP-4-dehydro-alpha-D-rhamnose + NADPH + H(+)</text>
        <dbReference type="Rhea" id="RHEA:18885"/>
        <dbReference type="ChEBI" id="CHEBI:15378"/>
        <dbReference type="ChEBI" id="CHEBI:57273"/>
        <dbReference type="ChEBI" id="CHEBI:57783"/>
        <dbReference type="ChEBI" id="CHEBI:57964"/>
        <dbReference type="ChEBI" id="CHEBI:58349"/>
        <dbReference type="EC" id="1.1.1.271"/>
    </reaction>
</comment>
<feature type="binding site" evidence="5">
    <location>
        <begin position="111"/>
        <end position="114"/>
    </location>
    <ligand>
        <name>NADP(+)</name>
        <dbReference type="ChEBI" id="CHEBI:58349"/>
    </ligand>
</feature>
<dbReference type="InterPro" id="IPR001509">
    <property type="entry name" value="Epimerase_deHydtase"/>
</dbReference>